<comment type="similarity">
    <text evidence="1">Belongs to the short-chain dehydrogenases/reductases (SDR) family.</text>
</comment>
<protein>
    <submittedName>
        <fullName evidence="4">NAD-P-binding protein</fullName>
    </submittedName>
</protein>
<dbReference type="GO" id="GO:0016491">
    <property type="term" value="F:oxidoreductase activity"/>
    <property type="evidence" value="ECO:0007669"/>
    <property type="project" value="UniProtKB-KW"/>
</dbReference>
<evidence type="ECO:0000256" key="3">
    <source>
        <dbReference type="ARBA" id="ARBA00023002"/>
    </source>
</evidence>
<sequence>MSSTWTNLFPPKAKWSANQIPDLSGKVIIVTGGSGGIGKETAKILLSKNASVYIAARNAKVAEDAIKELDKATGKTAVFLKVDLADLRSVKAAAAEFKSKETKLDVLFNNGGVMFPAMEAVTTDGYDLQFGTNVLGHFYLTKLLLPELLAGAQSSPDGKARVVNTSSMGHQLLYPQLNFDTFKDGPERKKLDNRKLYGQSKFGNVVVSNELDRRYGSQGIVSIALHPGNIKTDLNRHASGMEKAMTGWMLYPVDLGVLTQLYAGTSPEAAQLGGKYLIPWARVGKAHKGTDDPEVGKRLWEWLDAQVKDL</sequence>
<evidence type="ECO:0000256" key="2">
    <source>
        <dbReference type="ARBA" id="ARBA00022857"/>
    </source>
</evidence>
<keyword evidence="3" id="KW-0560">Oxidoreductase</keyword>
<dbReference type="Proteomes" id="UP001219525">
    <property type="component" value="Unassembled WGS sequence"/>
</dbReference>
<proteinExistence type="inferred from homology"/>
<gene>
    <name evidence="4" type="ORF">GGX14DRAFT_484679</name>
</gene>
<reference evidence="4" key="1">
    <citation type="submission" date="2023-03" db="EMBL/GenBank/DDBJ databases">
        <title>Massive genome expansion in bonnet fungi (Mycena s.s.) driven by repeated elements and novel gene families across ecological guilds.</title>
        <authorList>
            <consortium name="Lawrence Berkeley National Laboratory"/>
            <person name="Harder C.B."/>
            <person name="Miyauchi S."/>
            <person name="Viragh M."/>
            <person name="Kuo A."/>
            <person name="Thoen E."/>
            <person name="Andreopoulos B."/>
            <person name="Lu D."/>
            <person name="Skrede I."/>
            <person name="Drula E."/>
            <person name="Henrissat B."/>
            <person name="Morin E."/>
            <person name="Kohler A."/>
            <person name="Barry K."/>
            <person name="LaButti K."/>
            <person name="Morin E."/>
            <person name="Salamov A."/>
            <person name="Lipzen A."/>
            <person name="Mereny Z."/>
            <person name="Hegedus B."/>
            <person name="Baldrian P."/>
            <person name="Stursova M."/>
            <person name="Weitz H."/>
            <person name="Taylor A."/>
            <person name="Grigoriev I.V."/>
            <person name="Nagy L.G."/>
            <person name="Martin F."/>
            <person name="Kauserud H."/>
        </authorList>
    </citation>
    <scope>NUCLEOTIDE SEQUENCE</scope>
    <source>
        <strain evidence="4">9144</strain>
    </source>
</reference>
<dbReference type="Pfam" id="PF00106">
    <property type="entry name" value="adh_short"/>
    <property type="match status" value="1"/>
</dbReference>
<organism evidence="4 5">
    <name type="scientific">Mycena pura</name>
    <dbReference type="NCBI Taxonomy" id="153505"/>
    <lineage>
        <taxon>Eukaryota</taxon>
        <taxon>Fungi</taxon>
        <taxon>Dikarya</taxon>
        <taxon>Basidiomycota</taxon>
        <taxon>Agaricomycotina</taxon>
        <taxon>Agaricomycetes</taxon>
        <taxon>Agaricomycetidae</taxon>
        <taxon>Agaricales</taxon>
        <taxon>Marasmiineae</taxon>
        <taxon>Mycenaceae</taxon>
        <taxon>Mycena</taxon>
    </lineage>
</organism>
<keyword evidence="5" id="KW-1185">Reference proteome</keyword>
<evidence type="ECO:0000313" key="4">
    <source>
        <dbReference type="EMBL" id="KAJ7189540.1"/>
    </source>
</evidence>
<evidence type="ECO:0000256" key="1">
    <source>
        <dbReference type="ARBA" id="ARBA00006484"/>
    </source>
</evidence>
<keyword evidence="2" id="KW-0521">NADP</keyword>
<dbReference type="InterPro" id="IPR002347">
    <property type="entry name" value="SDR_fam"/>
</dbReference>
<dbReference type="Gene3D" id="3.40.50.720">
    <property type="entry name" value="NAD(P)-binding Rossmann-like Domain"/>
    <property type="match status" value="1"/>
</dbReference>
<name>A0AAD6XXJ5_9AGAR</name>
<accession>A0AAD6XXJ5</accession>
<dbReference type="SUPFAM" id="SSF51735">
    <property type="entry name" value="NAD(P)-binding Rossmann-fold domains"/>
    <property type="match status" value="1"/>
</dbReference>
<dbReference type="PANTHER" id="PTHR24320">
    <property type="entry name" value="RETINOL DEHYDROGENASE"/>
    <property type="match status" value="1"/>
</dbReference>
<dbReference type="PRINTS" id="PR00081">
    <property type="entry name" value="GDHRDH"/>
</dbReference>
<dbReference type="EMBL" id="JARJCW010000173">
    <property type="protein sequence ID" value="KAJ7189540.1"/>
    <property type="molecule type" value="Genomic_DNA"/>
</dbReference>
<dbReference type="PANTHER" id="PTHR24320:SF236">
    <property type="entry name" value="SHORT-CHAIN DEHYDROGENASE-RELATED"/>
    <property type="match status" value="1"/>
</dbReference>
<evidence type="ECO:0000313" key="5">
    <source>
        <dbReference type="Proteomes" id="UP001219525"/>
    </source>
</evidence>
<dbReference type="InterPro" id="IPR036291">
    <property type="entry name" value="NAD(P)-bd_dom_sf"/>
</dbReference>
<dbReference type="AlphaFoldDB" id="A0AAD6XXJ5"/>
<comment type="caution">
    <text evidence="4">The sequence shown here is derived from an EMBL/GenBank/DDBJ whole genome shotgun (WGS) entry which is preliminary data.</text>
</comment>